<dbReference type="GO" id="GO:0005815">
    <property type="term" value="C:microtubule organizing center"/>
    <property type="evidence" value="ECO:0007669"/>
    <property type="project" value="TreeGrafter"/>
</dbReference>
<accession>G5AAU2</accession>
<evidence type="ECO:0000256" key="1">
    <source>
        <dbReference type="ARBA" id="ARBA00004120"/>
    </source>
</evidence>
<evidence type="ECO:0000256" key="7">
    <source>
        <dbReference type="SAM" id="MobiDB-lite"/>
    </source>
</evidence>
<dbReference type="Pfam" id="PF12317">
    <property type="entry name" value="IFT46_B_C"/>
    <property type="match status" value="1"/>
</dbReference>
<proteinExistence type="inferred from homology"/>
<sequence length="285" mass="32760">MRTSTRLKKWSSRSDDGNRRNFHERTKFQLQMERSALGRPKTAAKDLEKYRDVVPSDFFQQFEGATLHYKVAVPREVEELFSLADAYTPEEVDIETRLEPFLPEFTPAVGMPFDGILIPRPDGKEDKLGVEILREPSGETNVAELELLMQVSTSNQHKLRSRNEVVRSIEWAAQRPQEVDQWIASVEKVQRTKPLAEVNYKQAMPPLSQLMELWPEEFEDFLAARGSTLPALSELDVNLKELVKIVCAVLDIPVYEGNCVQSLHVLFSLYLEIQAYERDQPGLQR</sequence>
<dbReference type="KEGG" id="psoj:PHYSODRAFT_528847"/>
<comment type="subcellular location">
    <subcellularLocation>
        <location evidence="1">Cytoplasm</location>
        <location evidence="1">Cytoskeleton</location>
        <location evidence="1">Cilium basal body</location>
    </subcellularLocation>
</comment>
<evidence type="ECO:0000256" key="2">
    <source>
        <dbReference type="ARBA" id="ARBA00007700"/>
    </source>
</evidence>
<evidence type="ECO:0000313" key="8">
    <source>
        <dbReference type="EMBL" id="EGZ07721.1"/>
    </source>
</evidence>
<evidence type="ECO:0000256" key="6">
    <source>
        <dbReference type="ARBA" id="ARBA00023273"/>
    </source>
</evidence>
<dbReference type="PANTHER" id="PTHR13376">
    <property type="entry name" value="INTRAFLAGELLAR TRANSPORT PROTEIN 46 HOMOLOG"/>
    <property type="match status" value="1"/>
</dbReference>
<evidence type="ECO:0000256" key="5">
    <source>
        <dbReference type="ARBA" id="ARBA00023212"/>
    </source>
</evidence>
<dbReference type="Proteomes" id="UP000002640">
    <property type="component" value="Unassembled WGS sequence"/>
</dbReference>
<dbReference type="InParanoid" id="G5AAU2"/>
<organism evidence="8 9">
    <name type="scientific">Phytophthora sojae (strain P6497)</name>
    <name type="common">Soybean stem and root rot agent</name>
    <name type="synonym">Phytophthora megasperma f. sp. glycines</name>
    <dbReference type="NCBI Taxonomy" id="1094619"/>
    <lineage>
        <taxon>Eukaryota</taxon>
        <taxon>Sar</taxon>
        <taxon>Stramenopiles</taxon>
        <taxon>Oomycota</taxon>
        <taxon>Peronosporomycetes</taxon>
        <taxon>Peronosporales</taxon>
        <taxon>Peronosporaceae</taxon>
        <taxon>Phytophthora</taxon>
    </lineage>
</organism>
<comment type="similarity">
    <text evidence="2">Belongs to the IFT46 family.</text>
</comment>
<dbReference type="InterPro" id="IPR022088">
    <property type="entry name" value="Intraflagellar_transp_cmplxB"/>
</dbReference>
<dbReference type="OMA" id="QYIRRYT"/>
<keyword evidence="3" id="KW-0963">Cytoplasm</keyword>
<dbReference type="GO" id="GO:0031514">
    <property type="term" value="C:motile cilium"/>
    <property type="evidence" value="ECO:0007669"/>
    <property type="project" value="TreeGrafter"/>
</dbReference>
<dbReference type="GO" id="GO:0060271">
    <property type="term" value="P:cilium assembly"/>
    <property type="evidence" value="ECO:0007669"/>
    <property type="project" value="TreeGrafter"/>
</dbReference>
<evidence type="ECO:0000256" key="3">
    <source>
        <dbReference type="ARBA" id="ARBA00022490"/>
    </source>
</evidence>
<protein>
    <recommendedName>
        <fullName evidence="10">Intraflagellar transport protein 46 homolog</fullName>
    </recommendedName>
</protein>
<feature type="compositionally biased region" description="Basic residues" evidence="7">
    <location>
        <begin position="1"/>
        <end position="11"/>
    </location>
</feature>
<evidence type="ECO:0000256" key="4">
    <source>
        <dbReference type="ARBA" id="ARBA00023069"/>
    </source>
</evidence>
<dbReference type="RefSeq" id="XP_009537287.1">
    <property type="nucleotide sequence ID" value="XM_009538992.1"/>
</dbReference>
<feature type="compositionally biased region" description="Basic and acidic residues" evidence="7">
    <location>
        <begin position="12"/>
        <end position="21"/>
    </location>
</feature>
<reference evidence="8 9" key="1">
    <citation type="journal article" date="2006" name="Science">
        <title>Phytophthora genome sequences uncover evolutionary origins and mechanisms of pathogenesis.</title>
        <authorList>
            <person name="Tyler B.M."/>
            <person name="Tripathy S."/>
            <person name="Zhang X."/>
            <person name="Dehal P."/>
            <person name="Jiang R.H."/>
            <person name="Aerts A."/>
            <person name="Arredondo F.D."/>
            <person name="Baxter L."/>
            <person name="Bensasson D."/>
            <person name="Beynon J.L."/>
            <person name="Chapman J."/>
            <person name="Damasceno C.M."/>
            <person name="Dorrance A.E."/>
            <person name="Dou D."/>
            <person name="Dickerman A.W."/>
            <person name="Dubchak I.L."/>
            <person name="Garbelotto M."/>
            <person name="Gijzen M."/>
            <person name="Gordon S.G."/>
            <person name="Govers F."/>
            <person name="Grunwald N.J."/>
            <person name="Huang W."/>
            <person name="Ivors K.L."/>
            <person name="Jones R.W."/>
            <person name="Kamoun S."/>
            <person name="Krampis K."/>
            <person name="Lamour K.H."/>
            <person name="Lee M.K."/>
            <person name="McDonald W.H."/>
            <person name="Medina M."/>
            <person name="Meijer H.J."/>
            <person name="Nordberg E.K."/>
            <person name="Maclean D.J."/>
            <person name="Ospina-Giraldo M.D."/>
            <person name="Morris P.F."/>
            <person name="Phuntumart V."/>
            <person name="Putnam N.H."/>
            <person name="Rash S."/>
            <person name="Rose J.K."/>
            <person name="Sakihama Y."/>
            <person name="Salamov A.A."/>
            <person name="Savidor A."/>
            <person name="Scheuring C.F."/>
            <person name="Smith B.M."/>
            <person name="Sobral B.W."/>
            <person name="Terry A."/>
            <person name="Torto-Alalibo T.A."/>
            <person name="Win J."/>
            <person name="Xu Z."/>
            <person name="Zhang H."/>
            <person name="Grigoriev I.V."/>
            <person name="Rokhsar D.S."/>
            <person name="Boore J.L."/>
        </authorList>
    </citation>
    <scope>NUCLEOTIDE SEQUENCE [LARGE SCALE GENOMIC DNA]</scope>
    <source>
        <strain evidence="8 9">P6497</strain>
    </source>
</reference>
<keyword evidence="4" id="KW-0969">Cilium</keyword>
<dbReference type="SMR" id="G5AAU2"/>
<name>G5AAU2_PHYSP</name>
<dbReference type="EMBL" id="JH159162">
    <property type="protein sequence ID" value="EGZ07721.1"/>
    <property type="molecule type" value="Genomic_DNA"/>
</dbReference>
<gene>
    <name evidence="8" type="ORF">PHYSODRAFT_528847</name>
</gene>
<feature type="region of interest" description="Disordered" evidence="7">
    <location>
        <begin position="1"/>
        <end position="21"/>
    </location>
</feature>
<dbReference type="GO" id="GO:0042073">
    <property type="term" value="P:intraciliary transport"/>
    <property type="evidence" value="ECO:0007669"/>
    <property type="project" value="InterPro"/>
</dbReference>
<keyword evidence="6" id="KW-0966">Cell projection</keyword>
<dbReference type="AlphaFoldDB" id="G5AAU2"/>
<dbReference type="GO" id="GO:0030992">
    <property type="term" value="C:intraciliary transport particle B"/>
    <property type="evidence" value="ECO:0007669"/>
    <property type="project" value="TreeGrafter"/>
</dbReference>
<dbReference type="PANTHER" id="PTHR13376:SF0">
    <property type="entry name" value="INTRAFLAGELLAR TRANSPORT PROTEIN 46 HOMOLOG"/>
    <property type="match status" value="1"/>
</dbReference>
<evidence type="ECO:0008006" key="10">
    <source>
        <dbReference type="Google" id="ProtNLM"/>
    </source>
</evidence>
<dbReference type="GeneID" id="20661293"/>
<keyword evidence="9" id="KW-1185">Reference proteome</keyword>
<evidence type="ECO:0000313" key="9">
    <source>
        <dbReference type="Proteomes" id="UP000002640"/>
    </source>
</evidence>
<keyword evidence="5" id="KW-0206">Cytoskeleton</keyword>